<feature type="transmembrane region" description="Helical" evidence="1">
    <location>
        <begin position="37"/>
        <end position="55"/>
    </location>
</feature>
<dbReference type="InterPro" id="IPR035965">
    <property type="entry name" value="PAS-like_dom_sf"/>
</dbReference>
<dbReference type="Proteomes" id="UP001596473">
    <property type="component" value="Unassembled WGS sequence"/>
</dbReference>
<dbReference type="RefSeq" id="WP_380187984.1">
    <property type="nucleotide sequence ID" value="NZ_JBHTBQ010000018.1"/>
</dbReference>
<feature type="transmembrane region" description="Helical" evidence="1">
    <location>
        <begin position="12"/>
        <end position="31"/>
    </location>
</feature>
<dbReference type="PANTHER" id="PTHR44757:SF2">
    <property type="entry name" value="BIOFILM ARCHITECTURE MAINTENANCE PROTEIN MBAA"/>
    <property type="match status" value="1"/>
</dbReference>
<dbReference type="Pfam" id="PF00989">
    <property type="entry name" value="PAS"/>
    <property type="match status" value="1"/>
</dbReference>
<dbReference type="PANTHER" id="PTHR44757">
    <property type="entry name" value="DIGUANYLATE CYCLASE DGCP"/>
    <property type="match status" value="1"/>
</dbReference>
<evidence type="ECO:0000256" key="1">
    <source>
        <dbReference type="SAM" id="Phobius"/>
    </source>
</evidence>
<dbReference type="SUPFAM" id="SSF55785">
    <property type="entry name" value="PYP-like sensor domain (PAS domain)"/>
    <property type="match status" value="3"/>
</dbReference>
<gene>
    <name evidence="3" type="ORF">ACFQNF_10805</name>
</gene>
<feature type="domain" description="PAS" evidence="2">
    <location>
        <begin position="191"/>
        <end position="256"/>
    </location>
</feature>
<name>A0ABW2R2X1_9NEIS</name>
<evidence type="ECO:0000259" key="2">
    <source>
        <dbReference type="SMART" id="SM00091"/>
    </source>
</evidence>
<keyword evidence="1" id="KW-1133">Transmembrane helix</keyword>
<dbReference type="Pfam" id="PF13188">
    <property type="entry name" value="PAS_8"/>
    <property type="match status" value="1"/>
</dbReference>
<keyword evidence="4" id="KW-1185">Reference proteome</keyword>
<dbReference type="InterPro" id="IPR052155">
    <property type="entry name" value="Biofilm_reg_signaling"/>
</dbReference>
<accession>A0ABW2R2X1</accession>
<keyword evidence="1" id="KW-0812">Transmembrane</keyword>
<dbReference type="CDD" id="cd00130">
    <property type="entry name" value="PAS"/>
    <property type="match status" value="1"/>
</dbReference>
<dbReference type="EMBL" id="JBHTBQ010000018">
    <property type="protein sequence ID" value="MFC7420360.1"/>
    <property type="molecule type" value="Genomic_DNA"/>
</dbReference>
<reference evidence="4" key="1">
    <citation type="journal article" date="2019" name="Int. J. Syst. Evol. Microbiol.">
        <title>The Global Catalogue of Microorganisms (GCM) 10K type strain sequencing project: providing services to taxonomists for standard genome sequencing and annotation.</title>
        <authorList>
            <consortium name="The Broad Institute Genomics Platform"/>
            <consortium name="The Broad Institute Genome Sequencing Center for Infectious Disease"/>
            <person name="Wu L."/>
            <person name="Ma J."/>
        </authorList>
    </citation>
    <scope>NUCLEOTIDE SEQUENCE [LARGE SCALE GENOMIC DNA]</scope>
    <source>
        <strain evidence="4">CCUG 62945</strain>
    </source>
</reference>
<proteinExistence type="predicted"/>
<organism evidence="3 4">
    <name type="scientific">Iodobacter arcticus</name>
    <dbReference type="NCBI Taxonomy" id="590593"/>
    <lineage>
        <taxon>Bacteria</taxon>
        <taxon>Pseudomonadati</taxon>
        <taxon>Pseudomonadota</taxon>
        <taxon>Betaproteobacteria</taxon>
        <taxon>Neisseriales</taxon>
        <taxon>Chitinibacteraceae</taxon>
        <taxon>Iodobacter</taxon>
    </lineage>
</organism>
<evidence type="ECO:0000313" key="4">
    <source>
        <dbReference type="Proteomes" id="UP001596473"/>
    </source>
</evidence>
<dbReference type="SMART" id="SM00091">
    <property type="entry name" value="PAS"/>
    <property type="match status" value="2"/>
</dbReference>
<evidence type="ECO:0000313" key="3">
    <source>
        <dbReference type="EMBL" id="MFC7420360.1"/>
    </source>
</evidence>
<dbReference type="Gene3D" id="3.30.450.20">
    <property type="entry name" value="PAS domain"/>
    <property type="match status" value="3"/>
</dbReference>
<dbReference type="InterPro" id="IPR013767">
    <property type="entry name" value="PAS_fold"/>
</dbReference>
<feature type="domain" description="PAS" evidence="2">
    <location>
        <begin position="310"/>
        <end position="375"/>
    </location>
</feature>
<sequence length="383" mass="43085">MKSPLAMISALSTRMICLALVAGILALHFLLAKQPSPMAYLLELWFAACVLILLLQKKHQHLLSSPDTETLPADDFPACLPDLVWCISFANRSVNPLNQSFANIHPQANAENKKISSLFPARISRQYLEALISVQSTQKAQVFEYQFAGNDQIKRYFEARLLPQSSRDCMAIIRDITHIKDTEQALLNQQLFVHQIIDSSPNLIFVRDKHGRFLLVNHATQTQLGHELLVQSHMGLVDSPQPFTLGDNEVLEKGETIRHLDSWIMPDNQMHWFDITKLPIVRDENTYILSIAMDISHLKSTEAAMEEIQSLIRNVADALPVRFVLIEQGLITFANHGAETLFGQINKDLTGKALTGLIDPQGESGNYQIIELANMSNQLVIFK</sequence>
<protein>
    <submittedName>
        <fullName evidence="3">PAS domain-containing protein</fullName>
    </submittedName>
</protein>
<dbReference type="InterPro" id="IPR000014">
    <property type="entry name" value="PAS"/>
</dbReference>
<keyword evidence="1" id="KW-0472">Membrane</keyword>
<comment type="caution">
    <text evidence="3">The sequence shown here is derived from an EMBL/GenBank/DDBJ whole genome shotgun (WGS) entry which is preliminary data.</text>
</comment>